<feature type="region of interest" description="Disordered" evidence="5">
    <location>
        <begin position="295"/>
        <end position="323"/>
    </location>
</feature>
<dbReference type="SUPFAM" id="SSF46785">
    <property type="entry name" value="Winged helix' DNA-binding domain"/>
    <property type="match status" value="1"/>
</dbReference>
<dbReference type="InterPro" id="IPR036390">
    <property type="entry name" value="WH_DNA-bd_sf"/>
</dbReference>
<dbReference type="Gene3D" id="1.10.10.10">
    <property type="entry name" value="Winged helix-like DNA-binding domain superfamily/Winged helix DNA-binding domain"/>
    <property type="match status" value="1"/>
</dbReference>
<proteinExistence type="inferred from homology"/>
<organism evidence="7 8">
    <name type="scientific">Caldimonas mangrovi</name>
    <dbReference type="NCBI Taxonomy" id="2944811"/>
    <lineage>
        <taxon>Bacteria</taxon>
        <taxon>Pseudomonadati</taxon>
        <taxon>Pseudomonadota</taxon>
        <taxon>Betaproteobacteria</taxon>
        <taxon>Burkholderiales</taxon>
        <taxon>Sphaerotilaceae</taxon>
        <taxon>Caldimonas</taxon>
    </lineage>
</organism>
<evidence type="ECO:0000259" key="6">
    <source>
        <dbReference type="PROSITE" id="PS50931"/>
    </source>
</evidence>
<comment type="similarity">
    <text evidence="1">Belongs to the LysR transcriptional regulatory family.</text>
</comment>
<keyword evidence="2" id="KW-0805">Transcription regulation</keyword>
<evidence type="ECO:0000256" key="4">
    <source>
        <dbReference type="ARBA" id="ARBA00023163"/>
    </source>
</evidence>
<name>A0ABT0YV80_9BURK</name>
<dbReference type="Proteomes" id="UP001165541">
    <property type="component" value="Unassembled WGS sequence"/>
</dbReference>
<dbReference type="InterPro" id="IPR005119">
    <property type="entry name" value="LysR_subst-bd"/>
</dbReference>
<keyword evidence="3" id="KW-0238">DNA-binding</keyword>
<dbReference type="PANTHER" id="PTHR30126">
    <property type="entry name" value="HTH-TYPE TRANSCRIPTIONAL REGULATOR"/>
    <property type="match status" value="1"/>
</dbReference>
<evidence type="ECO:0000256" key="5">
    <source>
        <dbReference type="SAM" id="MobiDB-lite"/>
    </source>
</evidence>
<dbReference type="InterPro" id="IPR036388">
    <property type="entry name" value="WH-like_DNA-bd_sf"/>
</dbReference>
<evidence type="ECO:0000256" key="1">
    <source>
        <dbReference type="ARBA" id="ARBA00009437"/>
    </source>
</evidence>
<reference evidence="7" key="1">
    <citation type="submission" date="2022-05" db="EMBL/GenBank/DDBJ databases">
        <title>Schlegelella sp. nov., isolated from mangrove soil.</title>
        <authorList>
            <person name="Liu Y."/>
            <person name="Ge X."/>
            <person name="Liu W."/>
        </authorList>
    </citation>
    <scope>NUCLEOTIDE SEQUENCE</scope>
    <source>
        <strain evidence="7">S2-27</strain>
    </source>
</reference>
<keyword evidence="8" id="KW-1185">Reference proteome</keyword>
<sequence>MNLRFVEAFYWVATFKSMTRAAEKLSLTQGAISSRVACLEQELGTSLIDRRDKQIRLTNSGQRFLSYAERFLTMQRQLRREMGSPEQSATNLRIGAIESVLHTWLVPLLDRLREHSPQVELELTIEMTPVILEQLKRGSLDLVFAAAPLAADGVRSVALPALEMAFVGGAHLGVRRVHELQDLADQELLTFQRGSQPHVALVDLMRSQGVKPRKLHSVSSISAMQKLLESGLGVATLPYEAARSFVSSDARFAMLKCSTPLPPLPVHASYRSGPTSTVADVIVEEALQFVSGIAPGVPARGSKAQGAPSKPRPRPRSSKKLMT</sequence>
<dbReference type="SUPFAM" id="SSF53850">
    <property type="entry name" value="Periplasmic binding protein-like II"/>
    <property type="match status" value="1"/>
</dbReference>
<dbReference type="Gene3D" id="3.40.190.290">
    <property type="match status" value="1"/>
</dbReference>
<comment type="caution">
    <text evidence="7">The sequence shown here is derived from an EMBL/GenBank/DDBJ whole genome shotgun (WGS) entry which is preliminary data.</text>
</comment>
<dbReference type="PANTHER" id="PTHR30126:SF77">
    <property type="entry name" value="TRANSCRIPTIONAL REGULATORY PROTEIN"/>
    <property type="match status" value="1"/>
</dbReference>
<evidence type="ECO:0000313" key="8">
    <source>
        <dbReference type="Proteomes" id="UP001165541"/>
    </source>
</evidence>
<protein>
    <submittedName>
        <fullName evidence="7">LysR family transcriptional regulator</fullName>
    </submittedName>
</protein>
<accession>A0ABT0YV80</accession>
<dbReference type="RefSeq" id="WP_251781195.1">
    <property type="nucleotide sequence ID" value="NZ_JAMKFE010000021.1"/>
</dbReference>
<dbReference type="EMBL" id="JAMKFE010000021">
    <property type="protein sequence ID" value="MCM5682650.1"/>
    <property type="molecule type" value="Genomic_DNA"/>
</dbReference>
<dbReference type="Pfam" id="PF00126">
    <property type="entry name" value="HTH_1"/>
    <property type="match status" value="1"/>
</dbReference>
<feature type="domain" description="HTH lysR-type" evidence="6">
    <location>
        <begin position="1"/>
        <end position="58"/>
    </location>
</feature>
<evidence type="ECO:0000256" key="3">
    <source>
        <dbReference type="ARBA" id="ARBA00023125"/>
    </source>
</evidence>
<dbReference type="PROSITE" id="PS50931">
    <property type="entry name" value="HTH_LYSR"/>
    <property type="match status" value="1"/>
</dbReference>
<evidence type="ECO:0000313" key="7">
    <source>
        <dbReference type="EMBL" id="MCM5682650.1"/>
    </source>
</evidence>
<feature type="compositionally biased region" description="Basic residues" evidence="5">
    <location>
        <begin position="311"/>
        <end position="323"/>
    </location>
</feature>
<dbReference type="PRINTS" id="PR00039">
    <property type="entry name" value="HTHLYSR"/>
</dbReference>
<gene>
    <name evidence="7" type="ORF">M8A51_24220</name>
</gene>
<dbReference type="Pfam" id="PF03466">
    <property type="entry name" value="LysR_substrate"/>
    <property type="match status" value="1"/>
</dbReference>
<dbReference type="CDD" id="cd05466">
    <property type="entry name" value="PBP2_LTTR_substrate"/>
    <property type="match status" value="1"/>
</dbReference>
<evidence type="ECO:0000256" key="2">
    <source>
        <dbReference type="ARBA" id="ARBA00023015"/>
    </source>
</evidence>
<keyword evidence="4" id="KW-0804">Transcription</keyword>
<dbReference type="InterPro" id="IPR000847">
    <property type="entry name" value="LysR_HTH_N"/>
</dbReference>